<feature type="transmembrane region" description="Helical" evidence="7">
    <location>
        <begin position="272"/>
        <end position="295"/>
    </location>
</feature>
<keyword evidence="2" id="KW-0813">Transport</keyword>
<dbReference type="EMBL" id="AP018216">
    <property type="protein sequence ID" value="BAY69899.1"/>
    <property type="molecule type" value="Genomic_DNA"/>
</dbReference>
<keyword evidence="6 7" id="KW-0472">Membrane</keyword>
<evidence type="ECO:0000313" key="9">
    <source>
        <dbReference type="EMBL" id="BAY69899.1"/>
    </source>
</evidence>
<feature type="transmembrane region" description="Helical" evidence="7">
    <location>
        <begin position="316"/>
        <end position="341"/>
    </location>
</feature>
<keyword evidence="5 7" id="KW-1133">Transmembrane helix</keyword>
<evidence type="ECO:0000256" key="3">
    <source>
        <dbReference type="ARBA" id="ARBA00022475"/>
    </source>
</evidence>
<dbReference type="AlphaFoldDB" id="A0A1Z4KLP6"/>
<keyword evidence="4 7" id="KW-0812">Transmembrane</keyword>
<dbReference type="PIRSF" id="PIRSF031773">
    <property type="entry name" value="DevC"/>
    <property type="match status" value="1"/>
</dbReference>
<dbReference type="Pfam" id="PF02687">
    <property type="entry name" value="FtsX"/>
    <property type="match status" value="1"/>
</dbReference>
<organism evidence="9 10">
    <name type="scientific">Trichormus variabilis NIES-23</name>
    <dbReference type="NCBI Taxonomy" id="1973479"/>
    <lineage>
        <taxon>Bacteria</taxon>
        <taxon>Bacillati</taxon>
        <taxon>Cyanobacteriota</taxon>
        <taxon>Cyanophyceae</taxon>
        <taxon>Nostocales</taxon>
        <taxon>Nostocaceae</taxon>
        <taxon>Trichormus</taxon>
    </lineage>
</organism>
<sequence>MTNMTGFIQELQRRTPLGWLQLSHHKSRLLVALSGIAFADVLMFMQLGFQNALYDSNTRLNRAVLADIVLISPQSRNMQNLATFSRRRLLQAADVPGVKSADAMYIGLVTWKNPQTRRKTSVQAIGFNPEQSALNIPEVNNQLDKIKLPDNFIFDRGARGEYDKVFSQIDAGESVTTEVDKRTISISGTFKLGASFGADGTLISSDENFLRLFPRRLAGSINLGLVNIQPGHDPKQVAEALKSYLTTDDVKVLTHAEYVKMEEDYWKTESPIGFIFTLGVSMGFMVGVIIVYQVLSTDVNAHIKEYATFKAMGYGNSYLLGVIFEEALILAVLGFIPGFIVPLGLYRLAANATNLPIFMTAVRALLVLLLTLIMCTLSGAIATRKLQSADPADMF</sequence>
<evidence type="ECO:0000256" key="7">
    <source>
        <dbReference type="SAM" id="Phobius"/>
    </source>
</evidence>
<evidence type="ECO:0000256" key="5">
    <source>
        <dbReference type="ARBA" id="ARBA00022989"/>
    </source>
</evidence>
<dbReference type="PANTHER" id="PTHR43738:SF1">
    <property type="entry name" value="HEMIN TRANSPORT SYSTEM PERMEASE PROTEIN HRTB-RELATED"/>
    <property type="match status" value="1"/>
</dbReference>
<protein>
    <submittedName>
        <fullName evidence="9">Heterocyst specific ABC-transporter, membrane spanning subunit DevC homolog</fullName>
    </submittedName>
</protein>
<feature type="transmembrane region" description="Helical" evidence="7">
    <location>
        <begin position="29"/>
        <end position="49"/>
    </location>
</feature>
<dbReference type="Proteomes" id="UP000217507">
    <property type="component" value="Chromosome"/>
</dbReference>
<comment type="subcellular location">
    <subcellularLocation>
        <location evidence="1">Cell membrane</location>
        <topology evidence="1">Multi-pass membrane protein</topology>
    </subcellularLocation>
</comment>
<keyword evidence="3" id="KW-1003">Cell membrane</keyword>
<evidence type="ECO:0000259" key="8">
    <source>
        <dbReference type="Pfam" id="PF02687"/>
    </source>
</evidence>
<evidence type="ECO:0000256" key="6">
    <source>
        <dbReference type="ARBA" id="ARBA00023136"/>
    </source>
</evidence>
<evidence type="ECO:0000256" key="1">
    <source>
        <dbReference type="ARBA" id="ARBA00004651"/>
    </source>
</evidence>
<dbReference type="NCBIfam" id="TIGR01185">
    <property type="entry name" value="devC"/>
    <property type="match status" value="1"/>
</dbReference>
<proteinExistence type="predicted"/>
<feature type="domain" description="ABC3 transporter permease C-terminal" evidence="8">
    <location>
        <begin position="283"/>
        <end position="387"/>
    </location>
</feature>
<dbReference type="InterPro" id="IPR003838">
    <property type="entry name" value="ABC3_permease_C"/>
</dbReference>
<dbReference type="InterPro" id="IPR005891">
    <property type="entry name" value="DevC"/>
</dbReference>
<feature type="transmembrane region" description="Helical" evidence="7">
    <location>
        <begin position="361"/>
        <end position="382"/>
    </location>
</feature>
<accession>A0A1Z4KLP6</accession>
<evidence type="ECO:0000313" key="10">
    <source>
        <dbReference type="Proteomes" id="UP000217507"/>
    </source>
</evidence>
<gene>
    <name evidence="9" type="ORF">NIES23_26990</name>
</gene>
<evidence type="ECO:0000256" key="4">
    <source>
        <dbReference type="ARBA" id="ARBA00022692"/>
    </source>
</evidence>
<dbReference type="InterPro" id="IPR051125">
    <property type="entry name" value="ABC-4/HrtB_transporter"/>
</dbReference>
<dbReference type="GO" id="GO:0005886">
    <property type="term" value="C:plasma membrane"/>
    <property type="evidence" value="ECO:0007669"/>
    <property type="project" value="UniProtKB-SubCell"/>
</dbReference>
<reference evidence="9 10" key="1">
    <citation type="submission" date="2017-06" db="EMBL/GenBank/DDBJ databases">
        <title>Genome sequencing of cyanobaciteial culture collection at National Institute for Environmental Studies (NIES).</title>
        <authorList>
            <person name="Hirose Y."/>
            <person name="Shimura Y."/>
            <person name="Fujisawa T."/>
            <person name="Nakamura Y."/>
            <person name="Kawachi M."/>
        </authorList>
    </citation>
    <scope>NUCLEOTIDE SEQUENCE [LARGE SCALE GENOMIC DNA]</scope>
    <source>
        <strain evidence="9 10">NIES-23</strain>
    </source>
</reference>
<name>A0A1Z4KLP6_ANAVA</name>
<evidence type="ECO:0000256" key="2">
    <source>
        <dbReference type="ARBA" id="ARBA00022448"/>
    </source>
</evidence>
<dbReference type="PANTHER" id="PTHR43738">
    <property type="entry name" value="ABC TRANSPORTER, MEMBRANE PROTEIN"/>
    <property type="match status" value="1"/>
</dbReference>